<organism evidence="1 2">
    <name type="scientific">Melastoma candidum</name>
    <dbReference type="NCBI Taxonomy" id="119954"/>
    <lineage>
        <taxon>Eukaryota</taxon>
        <taxon>Viridiplantae</taxon>
        <taxon>Streptophyta</taxon>
        <taxon>Embryophyta</taxon>
        <taxon>Tracheophyta</taxon>
        <taxon>Spermatophyta</taxon>
        <taxon>Magnoliopsida</taxon>
        <taxon>eudicotyledons</taxon>
        <taxon>Gunneridae</taxon>
        <taxon>Pentapetalae</taxon>
        <taxon>rosids</taxon>
        <taxon>malvids</taxon>
        <taxon>Myrtales</taxon>
        <taxon>Melastomataceae</taxon>
        <taxon>Melastomatoideae</taxon>
        <taxon>Melastomateae</taxon>
        <taxon>Melastoma</taxon>
    </lineage>
</organism>
<evidence type="ECO:0000313" key="2">
    <source>
        <dbReference type="Proteomes" id="UP001057402"/>
    </source>
</evidence>
<dbReference type="EMBL" id="CM042881">
    <property type="protein sequence ID" value="KAI4387459.1"/>
    <property type="molecule type" value="Genomic_DNA"/>
</dbReference>
<sequence>MHRGGSRKPNRGEHKGGEGMAGRRGCSLAAVVFVCCFFLGALLFNDALSLRTTLQLQTPISLYRYLFSSPFPFPTTPTPAPSPTPASLDPPSLLSVFDNASLSEPPPPHDPIPLPPKTSCDFFTGTWVSDHRYPLYQPGSCPYVDEAFDCQSNGRPDSSYLRWRWKPDDCDLPRFNATDFLVRLQGLSNKSRMFEVHGYKITKGRGYYVFKFLDYDCTVEFVRSHFLVREGVRVNGQGNSNPTLSIDRIDKSARRWGRADILIFNTGHWWTHGKTARGKNYYKEGDYVYPSFDAVEAYRRAIRTWANWIDKNLDPQKQVVFYRGYSSAHFRGGDWDSGGTCKGEREPITSGGFLNNYPLKMKIVEEVIKDMHFPAKLLNVTKLTNFRKDGHPSVYGRNVDKGKVSSRRQDCSHWCLPGIPDSWNELVYALLVSESTTD</sequence>
<proteinExistence type="predicted"/>
<gene>
    <name evidence="1" type="ORF">MLD38_005287</name>
</gene>
<dbReference type="Proteomes" id="UP001057402">
    <property type="component" value="Chromosome 2"/>
</dbReference>
<keyword evidence="2" id="KW-1185">Reference proteome</keyword>
<reference evidence="2" key="1">
    <citation type="journal article" date="2023" name="Front. Plant Sci.">
        <title>Chromosomal-level genome assembly of Melastoma candidum provides insights into trichome evolution.</title>
        <authorList>
            <person name="Zhong Y."/>
            <person name="Wu W."/>
            <person name="Sun C."/>
            <person name="Zou P."/>
            <person name="Liu Y."/>
            <person name="Dai S."/>
            <person name="Zhou R."/>
        </authorList>
    </citation>
    <scope>NUCLEOTIDE SEQUENCE [LARGE SCALE GENOMIC DNA]</scope>
</reference>
<accession>A0ACB9S8S5</accession>
<comment type="caution">
    <text evidence="1">The sequence shown here is derived from an EMBL/GenBank/DDBJ whole genome shotgun (WGS) entry which is preliminary data.</text>
</comment>
<protein>
    <submittedName>
        <fullName evidence="1">Uncharacterized protein</fullName>
    </submittedName>
</protein>
<name>A0ACB9S8S5_9MYRT</name>
<evidence type="ECO:0000313" key="1">
    <source>
        <dbReference type="EMBL" id="KAI4387459.1"/>
    </source>
</evidence>